<name>A0AAN8ZXB5_HALRR</name>
<dbReference type="GO" id="GO:0003899">
    <property type="term" value="F:DNA-directed RNA polymerase activity"/>
    <property type="evidence" value="ECO:0007669"/>
    <property type="project" value="InterPro"/>
</dbReference>
<gene>
    <name evidence="9" type="primary">POLR1C</name>
    <name evidence="9" type="ORF">SK128_005291</name>
</gene>
<dbReference type="PANTHER" id="PTHR11800">
    <property type="entry name" value="DNA-DIRECTED RNA POLYMERASE"/>
    <property type="match status" value="1"/>
</dbReference>
<evidence type="ECO:0000313" key="9">
    <source>
        <dbReference type="EMBL" id="KAK7051145.1"/>
    </source>
</evidence>
<dbReference type="InterPro" id="IPR050518">
    <property type="entry name" value="Rpo3/RPB3_RNA_Pol_subunit"/>
</dbReference>
<keyword evidence="10" id="KW-1185">Reference proteome</keyword>
<evidence type="ECO:0000256" key="3">
    <source>
        <dbReference type="ARBA" id="ARBA00022478"/>
    </source>
</evidence>
<dbReference type="InterPro" id="IPR036643">
    <property type="entry name" value="RNApol_insert_sf"/>
</dbReference>
<evidence type="ECO:0000256" key="4">
    <source>
        <dbReference type="ARBA" id="ARBA00023163"/>
    </source>
</evidence>
<dbReference type="Gene3D" id="2.170.120.12">
    <property type="entry name" value="DNA-directed RNA polymerase, insert domain"/>
    <property type="match status" value="1"/>
</dbReference>
<sequence length="342" mass="38556">MDSNRIVMEEFQVTEDAKKKGGSTKGKKAKEKKGDESGSSGTSVKIIHMDPVNMEIDFIGFPISLINAYRRIVLAEVATMAIEKVYMYNNTSIIQDEVLAHRLGLVPLKVDPRYFEFRNKDETEWGAQDSVKYELKIKCEKNPRASEHETDCDVISLNRKVLSSSLKWVPIGNQPDIFQPESMQPLHDDILLAKMNPGHLIHLEAYAVKGIGSDHAKFQPGLCWYRFLPEIELTREVEGLEAELLQKCFSPGVINIVDKPDGKKVAEVSDARNDTCSRNVFEYDDIKDSVKLTRKTDHVILYVESHSALKSFEILDEAVNIMIGKCDTLLTEIENHIEGSAA</sequence>
<dbReference type="PANTHER" id="PTHR11800:SF13">
    <property type="entry name" value="DNA-DIRECTED RNA POLYMERASES I AND III SUBUNIT RPAC1"/>
    <property type="match status" value="1"/>
</dbReference>
<dbReference type="FunFam" id="2.170.120.12:FF:000003">
    <property type="entry name" value="Dna-directed rna polymerases i and iii subunit"/>
    <property type="match status" value="1"/>
</dbReference>
<keyword evidence="4" id="KW-0804">Transcription</keyword>
<dbReference type="GO" id="GO:0005666">
    <property type="term" value="C:RNA polymerase III complex"/>
    <property type="evidence" value="ECO:0007669"/>
    <property type="project" value="TreeGrafter"/>
</dbReference>
<dbReference type="EMBL" id="JAXCGZ010021446">
    <property type="protein sequence ID" value="KAK7051145.1"/>
    <property type="molecule type" value="Genomic_DNA"/>
</dbReference>
<dbReference type="Pfam" id="PF01000">
    <property type="entry name" value="RNA_pol_A_bac"/>
    <property type="match status" value="1"/>
</dbReference>
<dbReference type="InterPro" id="IPR033901">
    <property type="entry name" value="RNAPI/III_AC40"/>
</dbReference>
<accession>A0AAN8ZXB5</accession>
<dbReference type="SUPFAM" id="SSF55257">
    <property type="entry name" value="RBP11-like subunits of RNA polymerase"/>
    <property type="match status" value="1"/>
</dbReference>
<keyword evidence="5" id="KW-0539">Nucleus</keyword>
<dbReference type="AlphaFoldDB" id="A0AAN8ZXB5"/>
<dbReference type="CDD" id="cd07032">
    <property type="entry name" value="RNAP_I_II_AC40"/>
    <property type="match status" value="1"/>
</dbReference>
<comment type="subcellular location">
    <subcellularLocation>
        <location evidence="1">Nucleus</location>
    </subcellularLocation>
</comment>
<dbReference type="InterPro" id="IPR022842">
    <property type="entry name" value="RNAP_Rpo3/Rpb3/RPAC1"/>
</dbReference>
<dbReference type="SUPFAM" id="SSF56553">
    <property type="entry name" value="Insert subdomain of RNA polymerase alpha subunit"/>
    <property type="match status" value="1"/>
</dbReference>
<evidence type="ECO:0000256" key="2">
    <source>
        <dbReference type="ARBA" id="ARBA00022083"/>
    </source>
</evidence>
<evidence type="ECO:0000256" key="6">
    <source>
        <dbReference type="ARBA" id="ARBA00025804"/>
    </source>
</evidence>
<dbReference type="GO" id="GO:0046983">
    <property type="term" value="F:protein dimerization activity"/>
    <property type="evidence" value="ECO:0007669"/>
    <property type="project" value="InterPro"/>
</dbReference>
<dbReference type="Gene3D" id="3.30.1360.10">
    <property type="entry name" value="RNA polymerase, RBP11-like subunit"/>
    <property type="match status" value="1"/>
</dbReference>
<dbReference type="InterPro" id="IPR011263">
    <property type="entry name" value="DNA-dir_RNA_pol_RpoA/D/Rpb3"/>
</dbReference>
<dbReference type="GO" id="GO:0005736">
    <property type="term" value="C:RNA polymerase I complex"/>
    <property type="evidence" value="ECO:0007669"/>
    <property type="project" value="TreeGrafter"/>
</dbReference>
<feature type="domain" description="DNA-directed RNA polymerase RpoA/D/Rpb3-type" evidence="8">
    <location>
        <begin position="53"/>
        <end position="332"/>
    </location>
</feature>
<proteinExistence type="inferred from homology"/>
<comment type="similarity">
    <text evidence="6">Belongs to the archaeal Rpo3/eukaryotic RPB3 RNA polymerase subunit family.</text>
</comment>
<dbReference type="Pfam" id="PF01193">
    <property type="entry name" value="RNA_pol_L"/>
    <property type="match status" value="1"/>
</dbReference>
<feature type="region of interest" description="Disordered" evidence="7">
    <location>
        <begin position="16"/>
        <end position="43"/>
    </location>
</feature>
<evidence type="ECO:0000259" key="8">
    <source>
        <dbReference type="SMART" id="SM00662"/>
    </source>
</evidence>
<evidence type="ECO:0000256" key="1">
    <source>
        <dbReference type="ARBA" id="ARBA00004123"/>
    </source>
</evidence>
<dbReference type="HAMAP" id="MF_00320">
    <property type="entry name" value="RNApol_arch_Rpo3"/>
    <property type="match status" value="1"/>
</dbReference>
<reference evidence="9 10" key="1">
    <citation type="submission" date="2023-11" db="EMBL/GenBank/DDBJ databases">
        <title>Halocaridina rubra genome assembly.</title>
        <authorList>
            <person name="Smith C."/>
        </authorList>
    </citation>
    <scope>NUCLEOTIDE SEQUENCE [LARGE SCALE GENOMIC DNA]</scope>
    <source>
        <strain evidence="9">EP-1</strain>
        <tissue evidence="9">Whole</tissue>
    </source>
</reference>
<organism evidence="9 10">
    <name type="scientific">Halocaridina rubra</name>
    <name type="common">Hawaiian red shrimp</name>
    <dbReference type="NCBI Taxonomy" id="373956"/>
    <lineage>
        <taxon>Eukaryota</taxon>
        <taxon>Metazoa</taxon>
        <taxon>Ecdysozoa</taxon>
        <taxon>Arthropoda</taxon>
        <taxon>Crustacea</taxon>
        <taxon>Multicrustacea</taxon>
        <taxon>Malacostraca</taxon>
        <taxon>Eumalacostraca</taxon>
        <taxon>Eucarida</taxon>
        <taxon>Decapoda</taxon>
        <taxon>Pleocyemata</taxon>
        <taxon>Caridea</taxon>
        <taxon>Atyoidea</taxon>
        <taxon>Atyidae</taxon>
        <taxon>Halocaridina</taxon>
    </lineage>
</organism>
<evidence type="ECO:0000256" key="5">
    <source>
        <dbReference type="ARBA" id="ARBA00023242"/>
    </source>
</evidence>
<feature type="compositionally biased region" description="Basic residues" evidence="7">
    <location>
        <begin position="20"/>
        <end position="31"/>
    </location>
</feature>
<dbReference type="InterPro" id="IPR011262">
    <property type="entry name" value="DNA-dir_RNA_pol_insert"/>
</dbReference>
<dbReference type="SMART" id="SM00662">
    <property type="entry name" value="RPOLD"/>
    <property type="match status" value="1"/>
</dbReference>
<dbReference type="InterPro" id="IPR036603">
    <property type="entry name" value="RBP11-like"/>
</dbReference>
<comment type="caution">
    <text evidence="9">The sequence shown here is derived from an EMBL/GenBank/DDBJ whole genome shotgun (WGS) entry which is preliminary data.</text>
</comment>
<keyword evidence="3 9" id="KW-0240">DNA-directed RNA polymerase</keyword>
<dbReference type="Proteomes" id="UP001381693">
    <property type="component" value="Unassembled WGS sequence"/>
</dbReference>
<dbReference type="NCBIfam" id="NF001988">
    <property type="entry name" value="PRK00783.1"/>
    <property type="match status" value="1"/>
</dbReference>
<evidence type="ECO:0000313" key="10">
    <source>
        <dbReference type="Proteomes" id="UP001381693"/>
    </source>
</evidence>
<protein>
    <recommendedName>
        <fullName evidence="2">DNA-directed RNA polymerases I and III subunit RPAC1</fullName>
    </recommendedName>
</protein>
<dbReference type="GO" id="GO:0006351">
    <property type="term" value="P:DNA-templated transcription"/>
    <property type="evidence" value="ECO:0007669"/>
    <property type="project" value="InterPro"/>
</dbReference>
<evidence type="ECO:0000256" key="7">
    <source>
        <dbReference type="SAM" id="MobiDB-lite"/>
    </source>
</evidence>